<dbReference type="HAMAP" id="MF_00199">
    <property type="entry name" value="ApaH"/>
    <property type="match status" value="1"/>
</dbReference>
<comment type="similarity">
    <text evidence="2 5">Belongs to the Ap4A hydrolase family.</text>
</comment>
<comment type="caution">
    <text evidence="7">The sequence shown here is derived from an EMBL/GenBank/DDBJ whole genome shotgun (WGS) entry which is preliminary data.</text>
</comment>
<dbReference type="GO" id="GO:0008803">
    <property type="term" value="F:bis(5'-nucleosyl)-tetraphosphatase (symmetrical) activity"/>
    <property type="evidence" value="ECO:0007669"/>
    <property type="project" value="UniProtKB-UniRule"/>
</dbReference>
<evidence type="ECO:0000256" key="4">
    <source>
        <dbReference type="ARBA" id="ARBA00049417"/>
    </source>
</evidence>
<name>G2DYF9_9GAMM</name>
<dbReference type="AlphaFoldDB" id="G2DYF9"/>
<dbReference type="EC" id="3.6.1.41" evidence="5"/>
<dbReference type="Pfam" id="PF00149">
    <property type="entry name" value="Metallophos"/>
    <property type="match status" value="1"/>
</dbReference>
<accession>G2DYF9</accession>
<dbReference type="RefSeq" id="WP_007039786.1">
    <property type="nucleotide sequence ID" value="NZ_AFWT01000006.1"/>
</dbReference>
<dbReference type="InterPro" id="IPR004617">
    <property type="entry name" value="ApaH"/>
</dbReference>
<dbReference type="SUPFAM" id="SSF56300">
    <property type="entry name" value="Metallo-dependent phosphatases"/>
    <property type="match status" value="1"/>
</dbReference>
<gene>
    <name evidence="5" type="primary">apaH</name>
    <name evidence="7" type="ORF">ThidrDRAFT_1071</name>
</gene>
<evidence type="ECO:0000313" key="7">
    <source>
        <dbReference type="EMBL" id="EGV32586.1"/>
    </source>
</evidence>
<dbReference type="PATRIC" id="fig|765913.3.peg.1098"/>
<dbReference type="PANTHER" id="PTHR40942:SF4">
    <property type="entry name" value="CYTOCHROME C5"/>
    <property type="match status" value="1"/>
</dbReference>
<dbReference type="OrthoDB" id="9807890at2"/>
<dbReference type="PANTHER" id="PTHR40942">
    <property type="match status" value="1"/>
</dbReference>
<dbReference type="InterPro" id="IPR004843">
    <property type="entry name" value="Calcineurin-like_PHP"/>
</dbReference>
<dbReference type="NCBIfam" id="NF001204">
    <property type="entry name" value="PRK00166.1"/>
    <property type="match status" value="1"/>
</dbReference>
<dbReference type="Proteomes" id="UP000004200">
    <property type="component" value="Unassembled WGS sequence"/>
</dbReference>
<reference evidence="7 8" key="1">
    <citation type="submission" date="2011-06" db="EMBL/GenBank/DDBJ databases">
        <title>The draft genome of Thiorhodococcus drewsii AZ1.</title>
        <authorList>
            <consortium name="US DOE Joint Genome Institute (JGI-PGF)"/>
            <person name="Lucas S."/>
            <person name="Han J."/>
            <person name="Lapidus A."/>
            <person name="Cheng J.-F."/>
            <person name="Goodwin L."/>
            <person name="Pitluck S."/>
            <person name="Peters L."/>
            <person name="Land M.L."/>
            <person name="Hauser L."/>
            <person name="Vogl K."/>
            <person name="Liu Z."/>
            <person name="Imhoff J."/>
            <person name="Thiel V."/>
            <person name="Frigaard N.-U."/>
            <person name="Bryant D.A."/>
            <person name="Woyke T.J."/>
        </authorList>
    </citation>
    <scope>NUCLEOTIDE SEQUENCE [LARGE SCALE GENOMIC DNA]</scope>
    <source>
        <strain evidence="7 8">AZ1</strain>
    </source>
</reference>
<dbReference type="STRING" id="765913.ThidrDRAFT_1071"/>
<dbReference type="InterPro" id="IPR029052">
    <property type="entry name" value="Metallo-depent_PP-like"/>
</dbReference>
<dbReference type="NCBIfam" id="TIGR00668">
    <property type="entry name" value="apaH"/>
    <property type="match status" value="1"/>
</dbReference>
<keyword evidence="3 5" id="KW-0378">Hydrolase</keyword>
<comment type="catalytic activity">
    <reaction evidence="4 5">
        <text>P(1),P(4)-bis(5'-adenosyl) tetraphosphate + H2O = 2 ADP + 2 H(+)</text>
        <dbReference type="Rhea" id="RHEA:24252"/>
        <dbReference type="ChEBI" id="CHEBI:15377"/>
        <dbReference type="ChEBI" id="CHEBI:15378"/>
        <dbReference type="ChEBI" id="CHEBI:58141"/>
        <dbReference type="ChEBI" id="CHEBI:456216"/>
        <dbReference type="EC" id="3.6.1.41"/>
    </reaction>
</comment>
<evidence type="ECO:0000256" key="2">
    <source>
        <dbReference type="ARBA" id="ARBA00005419"/>
    </source>
</evidence>
<evidence type="ECO:0000256" key="3">
    <source>
        <dbReference type="ARBA" id="ARBA00022801"/>
    </source>
</evidence>
<protein>
    <recommendedName>
        <fullName evidence="5">Bis(5'-nucleosyl)-tetraphosphatase, symmetrical</fullName>
        <ecNumber evidence="5">3.6.1.41</ecNumber>
    </recommendedName>
    <alternativeName>
        <fullName evidence="5">Ap4A hydrolase</fullName>
    </alternativeName>
    <alternativeName>
        <fullName evidence="5">Diadenosine 5',5'''-P1,P4-tetraphosphate pyrophosphohydrolase</fullName>
    </alternativeName>
    <alternativeName>
        <fullName evidence="5">Diadenosine tetraphosphatase</fullName>
    </alternativeName>
</protein>
<dbReference type="eggNOG" id="COG0639">
    <property type="taxonomic scope" value="Bacteria"/>
</dbReference>
<dbReference type="EMBL" id="AFWT01000006">
    <property type="protein sequence ID" value="EGV32586.1"/>
    <property type="molecule type" value="Genomic_DNA"/>
</dbReference>
<proteinExistence type="inferred from homology"/>
<sequence>MPIYAIGDIQGCYSELRRLLDRLNFDPANDRLWFVGDLVNRGPDSLAVLRFVRDLGETAVCVLGNHDLHLLALANGNSKHAKKSTLDPVLKAPDRDELLDWLRHRPMLHHDRERGLTLIHAGLPPQWDLTEAQIYARELEDVLRGDDYRNFLAAMYGDKPARWSPDLTGMDRLRLITNCLTRLRFCSPNGTLALKEKGDIGSQASGLVPWFQAPGRRTQNDRIIFGHWSTLGYWNGDNVWAIDSGCLWGGSLTALRIDRMPMETVQLDCHGHLRPDRID</sequence>
<comment type="function">
    <text evidence="1 5">Hydrolyzes diadenosine 5',5'''-P1,P4-tetraphosphate to yield ADP.</text>
</comment>
<feature type="domain" description="Calcineurin-like phosphoesterase" evidence="6">
    <location>
        <begin position="1"/>
        <end position="140"/>
    </location>
</feature>
<keyword evidence="8" id="KW-1185">Reference proteome</keyword>
<evidence type="ECO:0000313" key="8">
    <source>
        <dbReference type="Proteomes" id="UP000004200"/>
    </source>
</evidence>
<dbReference type="Gene3D" id="3.60.21.10">
    <property type="match status" value="1"/>
</dbReference>
<evidence type="ECO:0000259" key="6">
    <source>
        <dbReference type="Pfam" id="PF00149"/>
    </source>
</evidence>
<organism evidence="7 8">
    <name type="scientific">Thiorhodococcus drewsii AZ1</name>
    <dbReference type="NCBI Taxonomy" id="765913"/>
    <lineage>
        <taxon>Bacteria</taxon>
        <taxon>Pseudomonadati</taxon>
        <taxon>Pseudomonadota</taxon>
        <taxon>Gammaproteobacteria</taxon>
        <taxon>Chromatiales</taxon>
        <taxon>Chromatiaceae</taxon>
        <taxon>Thiorhodococcus</taxon>
    </lineage>
</organism>
<dbReference type="CDD" id="cd07422">
    <property type="entry name" value="MPP_ApaH"/>
    <property type="match status" value="1"/>
</dbReference>
<evidence type="ECO:0000256" key="1">
    <source>
        <dbReference type="ARBA" id="ARBA00003413"/>
    </source>
</evidence>
<dbReference type="PIRSF" id="PIRSF000903">
    <property type="entry name" value="B5n-ttraPtase_sm"/>
    <property type="match status" value="1"/>
</dbReference>
<evidence type="ECO:0000256" key="5">
    <source>
        <dbReference type="HAMAP-Rule" id="MF_00199"/>
    </source>
</evidence>